<dbReference type="Gramene" id="Kaladp0042s0245.1.v1.1">
    <property type="protein sequence ID" value="Kaladp0042s0245.1.v1.1.CDS.1"/>
    <property type="gene ID" value="Kaladp0042s0245.v1.1"/>
</dbReference>
<keyword evidence="3" id="KW-1185">Reference proteome</keyword>
<dbReference type="EnsemblPlants" id="Kaladp0042s0245.1.v1.1">
    <property type="protein sequence ID" value="Kaladp0042s0245.1.v1.1.CDS.1"/>
    <property type="gene ID" value="Kaladp0042s0245.v1.1"/>
</dbReference>
<name>A0A7N0TQL9_KALFE</name>
<feature type="region of interest" description="Disordered" evidence="1">
    <location>
        <begin position="1"/>
        <end position="63"/>
    </location>
</feature>
<sequence length="165" mass="18491">MKDEKRQQEKKKKKRIRNEDSVDGDRLDALPSSKKIHAAKLDDDPTSLGASFPSDHSNDSPAKAGVFDLSWMKEGAMMKTDLKFEDAFASSLDPPNFPEMLKTEDACGSQMTLDDGGRDSTCSSCKVVMRSSNHHEDHDHELECVWDSLLNQQPLSNIEFEAGRF</sequence>
<accession>A0A7N0TQL9</accession>
<reference evidence="2" key="1">
    <citation type="submission" date="2021-01" db="UniProtKB">
        <authorList>
            <consortium name="EnsemblPlants"/>
        </authorList>
    </citation>
    <scope>IDENTIFICATION</scope>
</reference>
<evidence type="ECO:0000313" key="2">
    <source>
        <dbReference type="EnsemblPlants" id="Kaladp0042s0245.1.v1.1.CDS.1"/>
    </source>
</evidence>
<evidence type="ECO:0000313" key="3">
    <source>
        <dbReference type="Proteomes" id="UP000594263"/>
    </source>
</evidence>
<protein>
    <submittedName>
        <fullName evidence="2">Uncharacterized protein</fullName>
    </submittedName>
</protein>
<organism evidence="2 3">
    <name type="scientific">Kalanchoe fedtschenkoi</name>
    <name type="common">Lavender scallops</name>
    <name type="synonym">South American air plant</name>
    <dbReference type="NCBI Taxonomy" id="63787"/>
    <lineage>
        <taxon>Eukaryota</taxon>
        <taxon>Viridiplantae</taxon>
        <taxon>Streptophyta</taxon>
        <taxon>Embryophyta</taxon>
        <taxon>Tracheophyta</taxon>
        <taxon>Spermatophyta</taxon>
        <taxon>Magnoliopsida</taxon>
        <taxon>eudicotyledons</taxon>
        <taxon>Gunneridae</taxon>
        <taxon>Pentapetalae</taxon>
        <taxon>Saxifragales</taxon>
        <taxon>Crassulaceae</taxon>
        <taxon>Kalanchoe</taxon>
    </lineage>
</organism>
<evidence type="ECO:0000256" key="1">
    <source>
        <dbReference type="SAM" id="MobiDB-lite"/>
    </source>
</evidence>
<proteinExistence type="predicted"/>
<feature type="compositionally biased region" description="Basic and acidic residues" evidence="1">
    <location>
        <begin position="17"/>
        <end position="28"/>
    </location>
</feature>
<dbReference type="AlphaFoldDB" id="A0A7N0TQL9"/>
<dbReference type="Proteomes" id="UP000594263">
    <property type="component" value="Unplaced"/>
</dbReference>